<sequence length="216" mass="22844">MTAAQPLTREQILEAAKEALRRYGPAKTTVVDVAQSLGVSHGTVYRHFPTKAALRAAVVRQGLAAVSRDLGAIAEEDGPAVDRLRRWLAALVSRKQGYAREDPELFATYHLIAADDSGAVAEHLSALAEQITHILRDGVAAGEIRPSALAAGGRAVLDATARFHNPSHAAEWISPEIDEAFDAVWDLLVLGLARPDGQEAGRGGDGGAAVPTGTRY</sequence>
<proteinExistence type="predicted"/>
<dbReference type="InterPro" id="IPR001647">
    <property type="entry name" value="HTH_TetR"/>
</dbReference>
<dbReference type="RefSeq" id="WP_212531595.1">
    <property type="nucleotide sequence ID" value="NZ_JAGSOG010000182.1"/>
</dbReference>
<evidence type="ECO:0000313" key="7">
    <source>
        <dbReference type="Proteomes" id="UP000675781"/>
    </source>
</evidence>
<dbReference type="InterPro" id="IPR041478">
    <property type="entry name" value="TetR_C_27"/>
</dbReference>
<dbReference type="InterPro" id="IPR009057">
    <property type="entry name" value="Homeodomain-like_sf"/>
</dbReference>
<dbReference type="Gene3D" id="1.10.357.10">
    <property type="entry name" value="Tetracycline Repressor, domain 2"/>
    <property type="match status" value="1"/>
</dbReference>
<dbReference type="InterPro" id="IPR050109">
    <property type="entry name" value="HTH-type_TetR-like_transc_reg"/>
</dbReference>
<dbReference type="SUPFAM" id="SSF48498">
    <property type="entry name" value="Tetracyclin repressor-like, C-terminal domain"/>
    <property type="match status" value="1"/>
</dbReference>
<comment type="caution">
    <text evidence="6">The sequence shown here is derived from an EMBL/GenBank/DDBJ whole genome shotgun (WGS) entry which is preliminary data.</text>
</comment>
<dbReference type="SUPFAM" id="SSF46689">
    <property type="entry name" value="Homeodomain-like"/>
    <property type="match status" value="1"/>
</dbReference>
<evidence type="ECO:0000256" key="4">
    <source>
        <dbReference type="PROSITE-ProRule" id="PRU00335"/>
    </source>
</evidence>
<dbReference type="PRINTS" id="PR00455">
    <property type="entry name" value="HTHTETR"/>
</dbReference>
<keyword evidence="7" id="KW-1185">Reference proteome</keyword>
<dbReference type="PANTHER" id="PTHR30055:SF151">
    <property type="entry name" value="TRANSCRIPTIONAL REGULATORY PROTEIN"/>
    <property type="match status" value="1"/>
</dbReference>
<organism evidence="6 7">
    <name type="scientific">Actinospica durhamensis</name>
    <dbReference type="NCBI Taxonomy" id="1508375"/>
    <lineage>
        <taxon>Bacteria</taxon>
        <taxon>Bacillati</taxon>
        <taxon>Actinomycetota</taxon>
        <taxon>Actinomycetes</taxon>
        <taxon>Catenulisporales</taxon>
        <taxon>Actinospicaceae</taxon>
        <taxon>Actinospica</taxon>
    </lineage>
</organism>
<dbReference type="GO" id="GO:0003700">
    <property type="term" value="F:DNA-binding transcription factor activity"/>
    <property type="evidence" value="ECO:0007669"/>
    <property type="project" value="TreeGrafter"/>
</dbReference>
<dbReference type="PANTHER" id="PTHR30055">
    <property type="entry name" value="HTH-TYPE TRANSCRIPTIONAL REGULATOR RUTR"/>
    <property type="match status" value="1"/>
</dbReference>
<protein>
    <submittedName>
        <fullName evidence="6">TetR family transcriptional regulator</fullName>
    </submittedName>
</protein>
<dbReference type="InterPro" id="IPR023772">
    <property type="entry name" value="DNA-bd_HTH_TetR-type_CS"/>
</dbReference>
<dbReference type="Pfam" id="PF17935">
    <property type="entry name" value="TetR_C_27"/>
    <property type="match status" value="1"/>
</dbReference>
<keyword evidence="1" id="KW-0805">Transcription regulation</keyword>
<dbReference type="Proteomes" id="UP000675781">
    <property type="component" value="Unassembled WGS sequence"/>
</dbReference>
<dbReference type="EMBL" id="JAGSOG010000182">
    <property type="protein sequence ID" value="MBR7837128.1"/>
    <property type="molecule type" value="Genomic_DNA"/>
</dbReference>
<dbReference type="Pfam" id="PF00440">
    <property type="entry name" value="TetR_N"/>
    <property type="match status" value="1"/>
</dbReference>
<keyword evidence="3" id="KW-0804">Transcription</keyword>
<evidence type="ECO:0000256" key="2">
    <source>
        <dbReference type="ARBA" id="ARBA00023125"/>
    </source>
</evidence>
<dbReference type="GO" id="GO:0000976">
    <property type="term" value="F:transcription cis-regulatory region binding"/>
    <property type="evidence" value="ECO:0007669"/>
    <property type="project" value="TreeGrafter"/>
</dbReference>
<evidence type="ECO:0000313" key="6">
    <source>
        <dbReference type="EMBL" id="MBR7837128.1"/>
    </source>
</evidence>
<gene>
    <name evidence="6" type="ORF">KDL01_27875</name>
</gene>
<feature type="DNA-binding region" description="H-T-H motif" evidence="4">
    <location>
        <begin position="29"/>
        <end position="48"/>
    </location>
</feature>
<name>A0A941ETU8_9ACTN</name>
<dbReference type="InterPro" id="IPR036271">
    <property type="entry name" value="Tet_transcr_reg_TetR-rel_C_sf"/>
</dbReference>
<dbReference type="PROSITE" id="PS50977">
    <property type="entry name" value="HTH_TETR_2"/>
    <property type="match status" value="1"/>
</dbReference>
<accession>A0A941ETU8</accession>
<dbReference type="AlphaFoldDB" id="A0A941ETU8"/>
<evidence type="ECO:0000259" key="5">
    <source>
        <dbReference type="PROSITE" id="PS50977"/>
    </source>
</evidence>
<dbReference type="PROSITE" id="PS01081">
    <property type="entry name" value="HTH_TETR_1"/>
    <property type="match status" value="1"/>
</dbReference>
<evidence type="ECO:0000256" key="1">
    <source>
        <dbReference type="ARBA" id="ARBA00023015"/>
    </source>
</evidence>
<evidence type="ECO:0000256" key="3">
    <source>
        <dbReference type="ARBA" id="ARBA00023163"/>
    </source>
</evidence>
<keyword evidence="2 4" id="KW-0238">DNA-binding</keyword>
<feature type="domain" description="HTH tetR-type" evidence="5">
    <location>
        <begin position="6"/>
        <end position="66"/>
    </location>
</feature>
<reference evidence="6" key="1">
    <citation type="submission" date="2021-04" db="EMBL/GenBank/DDBJ databases">
        <title>Genome based classification of Actinospica acidithermotolerans sp. nov., an actinobacterium isolated from an Indonesian hot spring.</title>
        <authorList>
            <person name="Kusuma A.B."/>
            <person name="Putra K.E."/>
            <person name="Nafisah S."/>
            <person name="Loh J."/>
            <person name="Nouioui I."/>
            <person name="Goodfellow M."/>
        </authorList>
    </citation>
    <scope>NUCLEOTIDE SEQUENCE</scope>
    <source>
        <strain evidence="6">CSCA 57</strain>
    </source>
</reference>